<dbReference type="AlphaFoldDB" id="A0A835KMC5"/>
<reference evidence="1" key="1">
    <citation type="submission" date="2020-07" db="EMBL/GenBank/DDBJ databases">
        <title>Genome sequence and genetic diversity analysis of an under-domesticated orphan crop, white fonio (Digitaria exilis).</title>
        <authorList>
            <person name="Bennetzen J.L."/>
            <person name="Chen S."/>
            <person name="Ma X."/>
            <person name="Wang X."/>
            <person name="Yssel A.E.J."/>
            <person name="Chaluvadi S.R."/>
            <person name="Johnson M."/>
            <person name="Gangashetty P."/>
            <person name="Hamidou F."/>
            <person name="Sanogo M.D."/>
            <person name="Zwaenepoel A."/>
            <person name="Wallace J."/>
            <person name="Van De Peer Y."/>
            <person name="Van Deynze A."/>
        </authorList>
    </citation>
    <scope>NUCLEOTIDE SEQUENCE</scope>
    <source>
        <tissue evidence="1">Leaves</tissue>
    </source>
</reference>
<proteinExistence type="predicted"/>
<organism evidence="1 2">
    <name type="scientific">Digitaria exilis</name>
    <dbReference type="NCBI Taxonomy" id="1010633"/>
    <lineage>
        <taxon>Eukaryota</taxon>
        <taxon>Viridiplantae</taxon>
        <taxon>Streptophyta</taxon>
        <taxon>Embryophyta</taxon>
        <taxon>Tracheophyta</taxon>
        <taxon>Spermatophyta</taxon>
        <taxon>Magnoliopsida</taxon>
        <taxon>Liliopsida</taxon>
        <taxon>Poales</taxon>
        <taxon>Poaceae</taxon>
        <taxon>PACMAD clade</taxon>
        <taxon>Panicoideae</taxon>
        <taxon>Panicodae</taxon>
        <taxon>Paniceae</taxon>
        <taxon>Anthephorinae</taxon>
        <taxon>Digitaria</taxon>
    </lineage>
</organism>
<dbReference type="Proteomes" id="UP000636709">
    <property type="component" value="Unassembled WGS sequence"/>
</dbReference>
<evidence type="ECO:0000313" key="1">
    <source>
        <dbReference type="EMBL" id="KAF8745060.1"/>
    </source>
</evidence>
<name>A0A835KMC5_9POAL</name>
<sequence length="78" mass="8339">MLVEMAKEEVHMSLGVSQEIKKMAIKLGDLKISLPTQTEGTSLTLVCRCGCKSFVLQCMMPPTSLICASSGDGARFTG</sequence>
<keyword evidence="2" id="KW-1185">Reference proteome</keyword>
<accession>A0A835KMC5</accession>
<protein>
    <submittedName>
        <fullName evidence="1">Uncharacterized protein</fullName>
    </submittedName>
</protein>
<dbReference type="EMBL" id="JACEFO010001238">
    <property type="protein sequence ID" value="KAF8745060.1"/>
    <property type="molecule type" value="Genomic_DNA"/>
</dbReference>
<comment type="caution">
    <text evidence="1">The sequence shown here is derived from an EMBL/GenBank/DDBJ whole genome shotgun (WGS) entry which is preliminary data.</text>
</comment>
<gene>
    <name evidence="1" type="ORF">HU200_013473</name>
</gene>
<evidence type="ECO:0000313" key="2">
    <source>
        <dbReference type="Proteomes" id="UP000636709"/>
    </source>
</evidence>